<feature type="domain" description="Peptidase S6" evidence="1">
    <location>
        <begin position="1"/>
        <end position="63"/>
    </location>
</feature>
<dbReference type="RefSeq" id="WP_014659492.1">
    <property type="nucleotide sequence ID" value="NC_017735.1"/>
</dbReference>
<dbReference type="InterPro" id="IPR030396">
    <property type="entry name" value="Peptidase_S6_dom"/>
</dbReference>
<accession>I0ESR6</accession>
<dbReference type="GO" id="GO:0004175">
    <property type="term" value="F:endopeptidase activity"/>
    <property type="evidence" value="ECO:0007669"/>
    <property type="project" value="InterPro"/>
</dbReference>
<protein>
    <recommendedName>
        <fullName evidence="1">Peptidase S6 domain-containing protein</fullName>
    </recommendedName>
</protein>
<dbReference type="EMBL" id="CP003481">
    <property type="protein sequence ID" value="AFI05985.1"/>
    <property type="molecule type" value="Genomic_DNA"/>
</dbReference>
<sequence>MDFGQNLGKFDLTSKDFTYKGKHDTTTDFSGMSDFSSRNVAGNVISLGRNITTTAHHIRCENF</sequence>
<dbReference type="AlphaFoldDB" id="I0ESR6"/>
<name>I0ESR6_HELCM</name>
<organism evidence="2 3">
    <name type="scientific">Helicobacter cetorum (strain ATCC BAA-540 / CCUG 52418 / MIT 99-5656)</name>
    <dbReference type="NCBI Taxonomy" id="1163745"/>
    <lineage>
        <taxon>Bacteria</taxon>
        <taxon>Pseudomonadati</taxon>
        <taxon>Campylobacterota</taxon>
        <taxon>Epsilonproteobacteria</taxon>
        <taxon>Campylobacterales</taxon>
        <taxon>Helicobacteraceae</taxon>
        <taxon>Helicobacter</taxon>
    </lineage>
</organism>
<evidence type="ECO:0000313" key="3">
    <source>
        <dbReference type="Proteomes" id="UP000005013"/>
    </source>
</evidence>
<keyword evidence="3" id="KW-1185">Reference proteome</keyword>
<gene>
    <name evidence="2" type="ordered locus">HCD_04915</name>
</gene>
<reference evidence="2 3" key="1">
    <citation type="journal article" date="2013" name="PLoS ONE">
        <title>Sequence Divergence and Conservation in Genomes ofHelicobacter cetorum Strains from a Dolphin and a Whale.</title>
        <authorList>
            <person name="Kersulyte D."/>
            <person name="Rossi M."/>
            <person name="Berg D.E."/>
        </authorList>
    </citation>
    <scope>NUCLEOTIDE SEQUENCE [LARGE SCALE GENOMIC DNA]</scope>
    <source>
        <strain evidence="2 3">MIT 99-5656</strain>
    </source>
</reference>
<dbReference type="Gene3D" id="2.40.10.120">
    <property type="match status" value="1"/>
</dbReference>
<dbReference type="KEGG" id="hcm:HCD_04915"/>
<proteinExistence type="predicted"/>
<dbReference type="OrthoDB" id="5318987at2"/>
<dbReference type="HOGENOM" id="CLU_2879694_0_0_7"/>
<evidence type="ECO:0000313" key="2">
    <source>
        <dbReference type="EMBL" id="AFI05985.1"/>
    </source>
</evidence>
<dbReference type="PATRIC" id="fig|1163745.3.peg.1038"/>
<dbReference type="PROSITE" id="PS51691">
    <property type="entry name" value="PEPTIDASE_S6"/>
    <property type="match status" value="1"/>
</dbReference>
<dbReference type="Proteomes" id="UP000005013">
    <property type="component" value="Chromosome"/>
</dbReference>
<evidence type="ECO:0000259" key="1">
    <source>
        <dbReference type="PROSITE" id="PS51691"/>
    </source>
</evidence>